<proteinExistence type="predicted"/>
<dbReference type="Proteomes" id="UP000030748">
    <property type="component" value="Unassembled WGS sequence"/>
</dbReference>
<accession>A0A022Q0J3</accession>
<keyword evidence="2" id="KW-1185">Reference proteome</keyword>
<dbReference type="AlphaFoldDB" id="A0A022Q0J3"/>
<organism evidence="1 2">
    <name type="scientific">Erythranthe guttata</name>
    <name type="common">Yellow monkey flower</name>
    <name type="synonym">Mimulus guttatus</name>
    <dbReference type="NCBI Taxonomy" id="4155"/>
    <lineage>
        <taxon>Eukaryota</taxon>
        <taxon>Viridiplantae</taxon>
        <taxon>Streptophyta</taxon>
        <taxon>Embryophyta</taxon>
        <taxon>Tracheophyta</taxon>
        <taxon>Spermatophyta</taxon>
        <taxon>Magnoliopsida</taxon>
        <taxon>eudicotyledons</taxon>
        <taxon>Gunneridae</taxon>
        <taxon>Pentapetalae</taxon>
        <taxon>asterids</taxon>
        <taxon>lamiids</taxon>
        <taxon>Lamiales</taxon>
        <taxon>Phrymaceae</taxon>
        <taxon>Erythranthe</taxon>
    </lineage>
</organism>
<sequence>MLGISLISLCAHEMLYIPFKFSQLAAVITRYLGRRDGGAAPECVGGERGGSELRLTRAFRDTAIGGCKRFGDEKGQNGNCSTAHKQYVTGCVCFSL</sequence>
<protein>
    <submittedName>
        <fullName evidence="1">Uncharacterized protein</fullName>
    </submittedName>
</protein>
<name>A0A022Q0J3_ERYGU</name>
<evidence type="ECO:0000313" key="2">
    <source>
        <dbReference type="Proteomes" id="UP000030748"/>
    </source>
</evidence>
<gene>
    <name evidence="1" type="ORF">MIMGU_mgv1a017043mg</name>
</gene>
<dbReference type="EMBL" id="KI632217">
    <property type="protein sequence ID" value="EYU22067.1"/>
    <property type="molecule type" value="Genomic_DNA"/>
</dbReference>
<reference evidence="1 2" key="1">
    <citation type="journal article" date="2013" name="Proc. Natl. Acad. Sci. U.S.A.">
        <title>Fine-scale variation in meiotic recombination in Mimulus inferred from population shotgun sequencing.</title>
        <authorList>
            <person name="Hellsten U."/>
            <person name="Wright K.M."/>
            <person name="Jenkins J."/>
            <person name="Shu S."/>
            <person name="Yuan Y."/>
            <person name="Wessler S.R."/>
            <person name="Schmutz J."/>
            <person name="Willis J.H."/>
            <person name="Rokhsar D.S."/>
        </authorList>
    </citation>
    <scope>NUCLEOTIDE SEQUENCE [LARGE SCALE GENOMIC DNA]</scope>
    <source>
        <strain evidence="2">cv. DUN x IM62</strain>
    </source>
</reference>
<evidence type="ECO:0000313" key="1">
    <source>
        <dbReference type="EMBL" id="EYU22067.1"/>
    </source>
</evidence>